<dbReference type="Pfam" id="PF01547">
    <property type="entry name" value="SBP_bac_1"/>
    <property type="match status" value="1"/>
</dbReference>
<dbReference type="RefSeq" id="WP_030038798.1">
    <property type="nucleotide sequence ID" value="NZ_KL575589.1"/>
</dbReference>
<dbReference type="PROSITE" id="PS51257">
    <property type="entry name" value="PROKAR_LIPOPROTEIN"/>
    <property type="match status" value="1"/>
</dbReference>
<dbReference type="OrthoDB" id="2515046at2"/>
<keyword evidence="1" id="KW-0732">Signal</keyword>
<reference evidence="3" key="1">
    <citation type="submission" date="2015-07" db="EMBL/GenBank/DDBJ databases">
        <authorList>
            <person name="Ju K.-S."/>
            <person name="Doroghazi J.R."/>
            <person name="Metcalf W.W."/>
        </authorList>
    </citation>
    <scope>NUCLEOTIDE SEQUENCE [LARGE SCALE GENOMIC DNA]</scope>
    <source>
        <strain evidence="3">NRRL 2290</strain>
    </source>
</reference>
<keyword evidence="3" id="KW-1185">Reference proteome</keyword>
<dbReference type="AlphaFoldDB" id="A0A0L8KR72"/>
<dbReference type="Proteomes" id="UP000037251">
    <property type="component" value="Unassembled WGS sequence"/>
</dbReference>
<dbReference type="STRING" id="67356.AQJ84_37390"/>
<dbReference type="SUPFAM" id="SSF53850">
    <property type="entry name" value="Periplasmic binding protein-like II"/>
    <property type="match status" value="1"/>
</dbReference>
<feature type="signal peptide" evidence="1">
    <location>
        <begin position="1"/>
        <end position="30"/>
    </location>
</feature>
<dbReference type="PANTHER" id="PTHR43649">
    <property type="entry name" value="ARABINOSE-BINDING PROTEIN-RELATED"/>
    <property type="match status" value="1"/>
</dbReference>
<proteinExistence type="predicted"/>
<dbReference type="EMBL" id="LGUS01000233">
    <property type="protein sequence ID" value="KOG28456.1"/>
    <property type="molecule type" value="Genomic_DNA"/>
</dbReference>
<dbReference type="PATRIC" id="fig|67356.5.peg.8382"/>
<comment type="caution">
    <text evidence="2">The sequence shown here is derived from an EMBL/GenBank/DDBJ whole genome shotgun (WGS) entry which is preliminary data.</text>
</comment>
<evidence type="ECO:0000313" key="2">
    <source>
        <dbReference type="EMBL" id="KOG28456.1"/>
    </source>
</evidence>
<feature type="chain" id="PRO_5044366932" evidence="1">
    <location>
        <begin position="31"/>
        <end position="444"/>
    </location>
</feature>
<name>A0A0L8KR72_9ACTN</name>
<sequence>MKMSIHRRQISRRTMLAGAAALGLTGTSAACGGSDDDSGESGGPVKLTYWSWAPNMEKVAAIWNKKNPDITVTVSKQGSGAEILTKVITAKKAGNAPDLIQAEYQSLPTLVSNDVLADISKYVGDAKSDFAENLWDMVTLGTDAVYGVPQDSGPLMFYYREDLFKKHGLTVPKTWTEFAETARAARKALPDAYLTTFSSSDPGLFAGLTQQAGAKWWTVDSGGKWTVGIDDAASRKVAEFWGGLVQEGVLDNQPMYTPAWNNALNKGTHIAWVSAVWAPGVLVSSAPDTEGKWRMAPLPQWKAGENVTGSWGGSSTGVSTDSDHAEAAAKFAHWINTDPEALAALVKEVGIYPAATKGQSGDVLTTPAFFPNQKDFYTTAAEIAATTATAAWGPNVQTAYTAFNDGFGKAAKAKKEAQFTSALSTMQSKTFDDMKKQGFEVTEA</sequence>
<gene>
    <name evidence="2" type="ORF">ADK37_39185</name>
</gene>
<dbReference type="PROSITE" id="PS51318">
    <property type="entry name" value="TAT"/>
    <property type="match status" value="1"/>
</dbReference>
<accession>A0A0L8KR72</accession>
<dbReference type="InterPro" id="IPR006059">
    <property type="entry name" value="SBP"/>
</dbReference>
<dbReference type="PANTHER" id="PTHR43649:SF12">
    <property type="entry name" value="DIACETYLCHITOBIOSE BINDING PROTEIN DASA"/>
    <property type="match status" value="1"/>
</dbReference>
<dbReference type="InterPro" id="IPR006311">
    <property type="entry name" value="TAT_signal"/>
</dbReference>
<dbReference type="InterPro" id="IPR050490">
    <property type="entry name" value="Bact_solute-bd_prot1"/>
</dbReference>
<protein>
    <submittedName>
        <fullName evidence="2">Sugar ABC transporter substrate-binding protein</fullName>
    </submittedName>
</protein>
<dbReference type="eggNOG" id="COG1653">
    <property type="taxonomic scope" value="Bacteria"/>
</dbReference>
<dbReference type="Gene3D" id="3.40.190.10">
    <property type="entry name" value="Periplasmic binding protein-like II"/>
    <property type="match status" value="2"/>
</dbReference>
<evidence type="ECO:0000313" key="3">
    <source>
        <dbReference type="Proteomes" id="UP000037251"/>
    </source>
</evidence>
<evidence type="ECO:0000256" key="1">
    <source>
        <dbReference type="SAM" id="SignalP"/>
    </source>
</evidence>
<organism evidence="2 3">
    <name type="scientific">Streptomyces resistomycificus</name>
    <dbReference type="NCBI Taxonomy" id="67356"/>
    <lineage>
        <taxon>Bacteria</taxon>
        <taxon>Bacillati</taxon>
        <taxon>Actinomycetota</taxon>
        <taxon>Actinomycetes</taxon>
        <taxon>Kitasatosporales</taxon>
        <taxon>Streptomycetaceae</taxon>
        <taxon>Streptomyces</taxon>
        <taxon>Streptomyces aurantiacus group</taxon>
    </lineage>
</organism>